<dbReference type="PANTHER" id="PTHR43201:SF5">
    <property type="entry name" value="MEDIUM-CHAIN ACYL-COA LIGASE ACSF2, MITOCHONDRIAL"/>
    <property type="match status" value="1"/>
</dbReference>
<dbReference type="Pfam" id="PF00501">
    <property type="entry name" value="AMP-binding"/>
    <property type="match status" value="1"/>
</dbReference>
<dbReference type="GO" id="GO:0031956">
    <property type="term" value="F:medium-chain fatty acid-CoA ligase activity"/>
    <property type="evidence" value="ECO:0007669"/>
    <property type="project" value="TreeGrafter"/>
</dbReference>
<dbReference type="Pfam" id="PF13193">
    <property type="entry name" value="AMP-binding_C"/>
    <property type="match status" value="1"/>
</dbReference>
<comment type="similarity">
    <text evidence="1">Belongs to the ATP-dependent AMP-binding enzyme family.</text>
</comment>
<proteinExistence type="inferred from homology"/>
<evidence type="ECO:0000259" key="4">
    <source>
        <dbReference type="Pfam" id="PF13193"/>
    </source>
</evidence>
<dbReference type="Gene3D" id="3.40.50.12780">
    <property type="entry name" value="N-terminal domain of ligase-like"/>
    <property type="match status" value="1"/>
</dbReference>
<organism evidence="5">
    <name type="scientific">Thermodesulfobacterium geofontis</name>
    <dbReference type="NCBI Taxonomy" id="1295609"/>
    <lineage>
        <taxon>Bacteria</taxon>
        <taxon>Pseudomonadati</taxon>
        <taxon>Thermodesulfobacteriota</taxon>
        <taxon>Thermodesulfobacteria</taxon>
        <taxon>Thermodesulfobacteriales</taxon>
        <taxon>Thermodesulfobacteriaceae</taxon>
        <taxon>Thermodesulfobacterium</taxon>
    </lineage>
</organism>
<evidence type="ECO:0000256" key="2">
    <source>
        <dbReference type="ARBA" id="ARBA00022598"/>
    </source>
</evidence>
<evidence type="ECO:0000313" key="5">
    <source>
        <dbReference type="EMBL" id="HHQ16048.1"/>
    </source>
</evidence>
<gene>
    <name evidence="5" type="ORF">ENM15_04455</name>
</gene>
<keyword evidence="2 5" id="KW-0436">Ligase</keyword>
<accession>A0A7V6CDQ3</accession>
<evidence type="ECO:0000256" key="1">
    <source>
        <dbReference type="ARBA" id="ARBA00006432"/>
    </source>
</evidence>
<dbReference type="InterPro" id="IPR045851">
    <property type="entry name" value="AMP-bd_C_sf"/>
</dbReference>
<dbReference type="AlphaFoldDB" id="A0A7V6CDQ3"/>
<feature type="domain" description="AMP-dependent synthetase/ligase" evidence="3">
    <location>
        <begin position="24"/>
        <end position="389"/>
    </location>
</feature>
<dbReference type="InterPro" id="IPR042099">
    <property type="entry name" value="ANL_N_sf"/>
</dbReference>
<dbReference type="InterPro" id="IPR025110">
    <property type="entry name" value="AMP-bd_C"/>
</dbReference>
<name>A0A7V6CDQ3_9BACT</name>
<dbReference type="InterPro" id="IPR000873">
    <property type="entry name" value="AMP-dep_synth/lig_dom"/>
</dbReference>
<dbReference type="EMBL" id="DRWR01000079">
    <property type="protein sequence ID" value="HHQ16048.1"/>
    <property type="molecule type" value="Genomic_DNA"/>
</dbReference>
<sequence>MYTYDVEYFKRLFDRNFLYIRTFMRNVERYKNKIALIDVEKDKKWDYKALNSEANQLAHALLESGIKPGDVIVYQLMNVPEFAFIYLASQKIGAINCPINFRLSPGEIAYILDDSKPYVFIFQASLGERVKNALEISQHKPKVLIYVEDETCDLGIPYSEFIKDKPLSEPPEPSYDAWAEVTRLYTSGTTGRPKGIPFNNVNEVLTCLDIIIYLGLNKEDILLNLSPWFHRGGIHLGGPGPGLFLGATIVAMKTFSPKKALEIIEKYKITFTVGVPSMYKLLIEEQKKFSYNIKSLRGALSMGSPLDRSLCIEMKEILTPNIFNAYGTSETFLNTLLIPEDLPEKAGTAGRNITFFADVRVVKVYPDKFAEPDELVERNNQEVGEVIMRSLTGPYDYYNKPHERAKRVYKDWFYSGDLATWDEEGYLTIVSRKDDMIIVGGENIYPVQIEEAIQEHPKVLQCAVVGVPDELRGQAIVAYVVKKDESLTLEELKEFISKHPMIPPHKRPRYWVFVDELPMTATGKKQHYKLREKVLEDLKKGLLMR</sequence>
<dbReference type="SUPFAM" id="SSF56801">
    <property type="entry name" value="Acetyl-CoA synthetase-like"/>
    <property type="match status" value="1"/>
</dbReference>
<evidence type="ECO:0000259" key="3">
    <source>
        <dbReference type="Pfam" id="PF00501"/>
    </source>
</evidence>
<protein>
    <submittedName>
        <fullName evidence="5">Long-chain fatty acid--CoA ligase</fullName>
    </submittedName>
</protein>
<feature type="domain" description="AMP-binding enzyme C-terminal" evidence="4">
    <location>
        <begin position="448"/>
        <end position="524"/>
    </location>
</feature>
<comment type="caution">
    <text evidence="5">The sequence shown here is derived from an EMBL/GenBank/DDBJ whole genome shotgun (WGS) entry which is preliminary data.</text>
</comment>
<dbReference type="PANTHER" id="PTHR43201">
    <property type="entry name" value="ACYL-COA SYNTHETASE"/>
    <property type="match status" value="1"/>
</dbReference>
<reference evidence="5" key="1">
    <citation type="journal article" date="2020" name="mSystems">
        <title>Genome- and Community-Level Interaction Insights into Carbon Utilization and Element Cycling Functions of Hydrothermarchaeota in Hydrothermal Sediment.</title>
        <authorList>
            <person name="Zhou Z."/>
            <person name="Liu Y."/>
            <person name="Xu W."/>
            <person name="Pan J."/>
            <person name="Luo Z.H."/>
            <person name="Li M."/>
        </authorList>
    </citation>
    <scope>NUCLEOTIDE SEQUENCE [LARGE SCALE GENOMIC DNA]</scope>
    <source>
        <strain evidence="5">SpSt-106</strain>
    </source>
</reference>
<dbReference type="Gene3D" id="3.30.300.30">
    <property type="match status" value="1"/>
</dbReference>
<dbReference type="GO" id="GO:0006631">
    <property type="term" value="P:fatty acid metabolic process"/>
    <property type="evidence" value="ECO:0007669"/>
    <property type="project" value="TreeGrafter"/>
</dbReference>